<protein>
    <submittedName>
        <fullName evidence="3">N-acylglucosamine 2-epimerase</fullName>
    </submittedName>
</protein>
<sequence>MLDFQKLSADYQQALLRQVVPFWLKNSRDSLCGGYFDMLSATGDVIEGDKSVAAQAQQVWAFAWLYNTFDGQPAWLDHARHGGNLLSQFAHTETLDCYSQLDRRGRPLSPATSTIPASTTVMAYAQLHRATGEDEWAMLAKQVFGQLLEQRDKSRAQQQEIGGYRQVRHLSEATQLLKAVLDMQPLLDEEAGKAVADMALQEIIAEFLDRRTNILREYILPEGGFINTPEGRRLNVGLTFQTAGYLLDLCAENGDRKMTMQVVTWCLHLCEQAWDEAMGGLNQYIDVKGQVSIFPDAQQKWAWVHVEAISCLVKGYFQTRHPDCSKWFKRIHTYTFQHFPDAKQNGWHLALDQQQLPLLSAKSIPETGCFSLIKCLAETAKTLIKCGQLQPLARNVRVI</sequence>
<comment type="caution">
    <text evidence="3">The sequence shown here is derived from an EMBL/GenBank/DDBJ whole genome shotgun (WGS) entry which is preliminary data.</text>
</comment>
<dbReference type="InterPro" id="IPR012341">
    <property type="entry name" value="6hp_glycosidase-like_sf"/>
</dbReference>
<evidence type="ECO:0000313" key="4">
    <source>
        <dbReference type="Proteomes" id="UP000700732"/>
    </source>
</evidence>
<keyword evidence="2" id="KW-0413">Isomerase</keyword>
<evidence type="ECO:0000256" key="2">
    <source>
        <dbReference type="ARBA" id="ARBA00023235"/>
    </source>
</evidence>
<gene>
    <name evidence="3" type="ORF">FH603_768</name>
</gene>
<evidence type="ECO:0000313" key="3">
    <source>
        <dbReference type="EMBL" id="MBC3790281.1"/>
    </source>
</evidence>
<name>A0ABR6W0Z0_9BACT</name>
<dbReference type="PANTHER" id="PTHR15108">
    <property type="entry name" value="N-ACYLGLUCOSAMINE-2-EPIMERASE"/>
    <property type="match status" value="1"/>
</dbReference>
<dbReference type="RefSeq" id="WP_186736130.1">
    <property type="nucleotide sequence ID" value="NZ_VFIA01000004.1"/>
</dbReference>
<evidence type="ECO:0000256" key="1">
    <source>
        <dbReference type="ARBA" id="ARBA00008558"/>
    </source>
</evidence>
<dbReference type="SUPFAM" id="SSF48208">
    <property type="entry name" value="Six-hairpin glycosidases"/>
    <property type="match status" value="1"/>
</dbReference>
<comment type="similarity">
    <text evidence="1">Belongs to the N-acylglucosamine 2-epimerase family.</text>
</comment>
<dbReference type="InterPro" id="IPR008928">
    <property type="entry name" value="6-hairpin_glycosidase_sf"/>
</dbReference>
<accession>A0ABR6W0Z0</accession>
<organism evidence="3 4">
    <name type="scientific">Spirosoma utsteinense</name>
    <dbReference type="NCBI Taxonomy" id="2585773"/>
    <lineage>
        <taxon>Bacteria</taxon>
        <taxon>Pseudomonadati</taxon>
        <taxon>Bacteroidota</taxon>
        <taxon>Cytophagia</taxon>
        <taxon>Cytophagales</taxon>
        <taxon>Cytophagaceae</taxon>
        <taxon>Spirosoma</taxon>
    </lineage>
</organism>
<dbReference type="EMBL" id="VFIA01000004">
    <property type="protein sequence ID" value="MBC3790281.1"/>
    <property type="molecule type" value="Genomic_DNA"/>
</dbReference>
<dbReference type="Gene3D" id="1.50.10.10">
    <property type="match status" value="1"/>
</dbReference>
<dbReference type="InterPro" id="IPR010819">
    <property type="entry name" value="AGE/CE"/>
</dbReference>
<dbReference type="Pfam" id="PF07221">
    <property type="entry name" value="GlcNAc_2-epim"/>
    <property type="match status" value="1"/>
</dbReference>
<proteinExistence type="inferred from homology"/>
<reference evidence="3 4" key="1">
    <citation type="submission" date="2019-06" db="EMBL/GenBank/DDBJ databases">
        <title>Spirosoma utsteinense sp. nov. isolated from Antarctic ice-free soils.</title>
        <authorList>
            <person name="Tahon G."/>
        </authorList>
    </citation>
    <scope>NUCLEOTIDE SEQUENCE [LARGE SCALE GENOMIC DNA]</scope>
    <source>
        <strain evidence="3 4">LMG 31447</strain>
    </source>
</reference>
<keyword evidence="4" id="KW-1185">Reference proteome</keyword>
<dbReference type="Proteomes" id="UP000700732">
    <property type="component" value="Unassembled WGS sequence"/>
</dbReference>